<dbReference type="InterPro" id="IPR011335">
    <property type="entry name" value="Restrct_endonuc-II-like"/>
</dbReference>
<gene>
    <name evidence="2" type="ORF">QCN29_30505</name>
</gene>
<dbReference type="Gene3D" id="3.90.1570.10">
    <property type="entry name" value="tt1808, chain A"/>
    <property type="match status" value="1"/>
</dbReference>
<feature type="domain" description="Putative restriction endonuclease" evidence="1">
    <location>
        <begin position="27"/>
        <end position="189"/>
    </location>
</feature>
<dbReference type="PANTHER" id="PTHR35400:SF3">
    <property type="entry name" value="SLL1072 PROTEIN"/>
    <property type="match status" value="1"/>
</dbReference>
<dbReference type="InterPro" id="IPR012296">
    <property type="entry name" value="Nuclease_put_TT1808"/>
</dbReference>
<dbReference type="Pfam" id="PF05685">
    <property type="entry name" value="Uma2"/>
    <property type="match status" value="1"/>
</dbReference>
<organism evidence="2 3">
    <name type="scientific">Streptomyces chengmaiensis</name>
    <dbReference type="NCBI Taxonomy" id="3040919"/>
    <lineage>
        <taxon>Bacteria</taxon>
        <taxon>Bacillati</taxon>
        <taxon>Actinomycetota</taxon>
        <taxon>Actinomycetes</taxon>
        <taxon>Kitasatosporales</taxon>
        <taxon>Streptomycetaceae</taxon>
        <taxon>Streptomyces</taxon>
    </lineage>
</organism>
<dbReference type="SUPFAM" id="SSF52980">
    <property type="entry name" value="Restriction endonuclease-like"/>
    <property type="match status" value="1"/>
</dbReference>
<keyword evidence="2" id="KW-0540">Nuclease</keyword>
<proteinExistence type="predicted"/>
<protein>
    <submittedName>
        <fullName evidence="2">Uma2 family endonuclease</fullName>
    </submittedName>
</protein>
<keyword evidence="3" id="KW-1185">Reference proteome</keyword>
<dbReference type="InterPro" id="IPR008538">
    <property type="entry name" value="Uma2"/>
</dbReference>
<reference evidence="2 3" key="1">
    <citation type="submission" date="2023-04" db="EMBL/GenBank/DDBJ databases">
        <title>Streptomyces chengmaiensis sp. nov. isolated from the stem of mangrove plant in Hainan.</title>
        <authorList>
            <person name="Huang X."/>
            <person name="Zhou S."/>
            <person name="Chu X."/>
            <person name="Xie Y."/>
            <person name="Lin Y."/>
        </authorList>
    </citation>
    <scope>NUCLEOTIDE SEQUENCE [LARGE SCALE GENOMIC DNA]</scope>
    <source>
        <strain evidence="2 3">HNM0663</strain>
    </source>
</reference>
<sequence>MTVVAADRIEMANSSDELTLDTLFEWLEKMPVPEGYKTEIVGGHIFISPQRDVHWDIIAGIIEQLRTKFPRTRLKSDVRIDFPGHLNGFAPDVALLSDDAEKSAQGRWSYQDVQFVAEVISKNTALNDYGPKKAAYAEAKVPAYLIINPYTGKCVLHTTPKNGDYDTDARFTFGDEIDLTHTPAGLTLATDGFPRD</sequence>
<evidence type="ECO:0000259" key="1">
    <source>
        <dbReference type="Pfam" id="PF05685"/>
    </source>
</evidence>
<dbReference type="GO" id="GO:0004519">
    <property type="term" value="F:endonuclease activity"/>
    <property type="evidence" value="ECO:0007669"/>
    <property type="project" value="UniProtKB-KW"/>
</dbReference>
<dbReference type="Proteomes" id="UP001223144">
    <property type="component" value="Unassembled WGS sequence"/>
</dbReference>
<dbReference type="RefSeq" id="WP_279932227.1">
    <property type="nucleotide sequence ID" value="NZ_JARWBG010000054.1"/>
</dbReference>
<name>A0ABT6HXE4_9ACTN</name>
<evidence type="ECO:0000313" key="3">
    <source>
        <dbReference type="Proteomes" id="UP001223144"/>
    </source>
</evidence>
<accession>A0ABT6HXE4</accession>
<keyword evidence="2" id="KW-0255">Endonuclease</keyword>
<dbReference type="EMBL" id="JARWBG010000054">
    <property type="protein sequence ID" value="MDH2393031.1"/>
    <property type="molecule type" value="Genomic_DNA"/>
</dbReference>
<comment type="caution">
    <text evidence="2">The sequence shown here is derived from an EMBL/GenBank/DDBJ whole genome shotgun (WGS) entry which is preliminary data.</text>
</comment>
<evidence type="ECO:0000313" key="2">
    <source>
        <dbReference type="EMBL" id="MDH2393031.1"/>
    </source>
</evidence>
<dbReference type="PANTHER" id="PTHR35400">
    <property type="entry name" value="SLR1083 PROTEIN"/>
    <property type="match status" value="1"/>
</dbReference>
<dbReference type="CDD" id="cd06260">
    <property type="entry name" value="DUF820-like"/>
    <property type="match status" value="1"/>
</dbReference>
<keyword evidence="2" id="KW-0378">Hydrolase</keyword>